<evidence type="ECO:0000313" key="7">
    <source>
        <dbReference type="Proteomes" id="UP001221757"/>
    </source>
</evidence>
<dbReference type="PROSITE" id="PS50865">
    <property type="entry name" value="ZF_MYND_2"/>
    <property type="match status" value="1"/>
</dbReference>
<organism evidence="6 7">
    <name type="scientific">Mycena rosella</name>
    <name type="common">Pink bonnet</name>
    <name type="synonym">Agaricus rosellus</name>
    <dbReference type="NCBI Taxonomy" id="1033263"/>
    <lineage>
        <taxon>Eukaryota</taxon>
        <taxon>Fungi</taxon>
        <taxon>Dikarya</taxon>
        <taxon>Basidiomycota</taxon>
        <taxon>Agaricomycotina</taxon>
        <taxon>Agaricomycetes</taxon>
        <taxon>Agaricomycetidae</taxon>
        <taxon>Agaricales</taxon>
        <taxon>Marasmiineae</taxon>
        <taxon>Mycenaceae</taxon>
        <taxon>Mycena</taxon>
    </lineage>
</organism>
<evidence type="ECO:0000256" key="2">
    <source>
        <dbReference type="ARBA" id="ARBA00022771"/>
    </source>
</evidence>
<dbReference type="Proteomes" id="UP001221757">
    <property type="component" value="Unassembled WGS sequence"/>
</dbReference>
<dbReference type="Pfam" id="PF01753">
    <property type="entry name" value="zf-MYND"/>
    <property type="match status" value="1"/>
</dbReference>
<accession>A0AAD7M909</accession>
<gene>
    <name evidence="6" type="ORF">B0H17DRAFT_1037028</name>
</gene>
<dbReference type="AlphaFoldDB" id="A0AAD7M909"/>
<evidence type="ECO:0000256" key="1">
    <source>
        <dbReference type="ARBA" id="ARBA00022723"/>
    </source>
</evidence>
<keyword evidence="2 4" id="KW-0863">Zinc-finger</keyword>
<evidence type="ECO:0000256" key="3">
    <source>
        <dbReference type="ARBA" id="ARBA00022833"/>
    </source>
</evidence>
<keyword evidence="7" id="KW-1185">Reference proteome</keyword>
<proteinExistence type="predicted"/>
<evidence type="ECO:0000313" key="6">
    <source>
        <dbReference type="EMBL" id="KAJ7706398.1"/>
    </source>
</evidence>
<evidence type="ECO:0000259" key="5">
    <source>
        <dbReference type="PROSITE" id="PS50865"/>
    </source>
</evidence>
<dbReference type="Gene3D" id="6.10.140.2220">
    <property type="match status" value="1"/>
</dbReference>
<dbReference type="InterPro" id="IPR002893">
    <property type="entry name" value="Znf_MYND"/>
</dbReference>
<dbReference type="SUPFAM" id="SSF144232">
    <property type="entry name" value="HIT/MYND zinc finger-like"/>
    <property type="match status" value="1"/>
</dbReference>
<reference evidence="6" key="1">
    <citation type="submission" date="2023-03" db="EMBL/GenBank/DDBJ databases">
        <title>Massive genome expansion in bonnet fungi (Mycena s.s.) driven by repeated elements and novel gene families across ecological guilds.</title>
        <authorList>
            <consortium name="Lawrence Berkeley National Laboratory"/>
            <person name="Harder C.B."/>
            <person name="Miyauchi S."/>
            <person name="Viragh M."/>
            <person name="Kuo A."/>
            <person name="Thoen E."/>
            <person name="Andreopoulos B."/>
            <person name="Lu D."/>
            <person name="Skrede I."/>
            <person name="Drula E."/>
            <person name="Henrissat B."/>
            <person name="Morin E."/>
            <person name="Kohler A."/>
            <person name="Barry K."/>
            <person name="LaButti K."/>
            <person name="Morin E."/>
            <person name="Salamov A."/>
            <person name="Lipzen A."/>
            <person name="Mereny Z."/>
            <person name="Hegedus B."/>
            <person name="Baldrian P."/>
            <person name="Stursova M."/>
            <person name="Weitz H."/>
            <person name="Taylor A."/>
            <person name="Grigoriev I.V."/>
            <person name="Nagy L.G."/>
            <person name="Martin F."/>
            <person name="Kauserud H."/>
        </authorList>
    </citation>
    <scope>NUCLEOTIDE SEQUENCE</scope>
    <source>
        <strain evidence="6">CBHHK067</strain>
    </source>
</reference>
<keyword evidence="3" id="KW-0862">Zinc</keyword>
<feature type="domain" description="MYND-type" evidence="5">
    <location>
        <begin position="139"/>
        <end position="182"/>
    </location>
</feature>
<name>A0AAD7M909_MYCRO</name>
<keyword evidence="1" id="KW-0479">Metal-binding</keyword>
<dbReference type="GO" id="GO:0008270">
    <property type="term" value="F:zinc ion binding"/>
    <property type="evidence" value="ECO:0007669"/>
    <property type="project" value="UniProtKB-KW"/>
</dbReference>
<dbReference type="EMBL" id="JARKIE010000007">
    <property type="protein sequence ID" value="KAJ7706398.1"/>
    <property type="molecule type" value="Genomic_DNA"/>
</dbReference>
<evidence type="ECO:0000256" key="4">
    <source>
        <dbReference type="PROSITE-ProRule" id="PRU00134"/>
    </source>
</evidence>
<comment type="caution">
    <text evidence="6">The sequence shown here is derived from an EMBL/GenBank/DDBJ whole genome shotgun (WGS) entry which is preliminary data.</text>
</comment>
<sequence>MQFDLNITAFGFEGRHVKIHMKRTMSPGLTNDRNAVGEFIKRITLELCKDVKHSGKWRCSECGKPARDIQLDLMSWLHLPSEPKLLIYVHQLCETRDGPCDRAARAESDVWRREAGHPPNAPSFTRHINPLVQPLSRSCAHCHRDPLDPPELKLKRCSRCKLIRYCSVECQKADYQRHKNVCKTVVGIEYSKWDSDDRD</sequence>
<protein>
    <recommendedName>
        <fullName evidence="5">MYND-type domain-containing protein</fullName>
    </recommendedName>
</protein>
<dbReference type="PROSITE" id="PS01360">
    <property type="entry name" value="ZF_MYND_1"/>
    <property type="match status" value="1"/>
</dbReference>